<gene>
    <name evidence="9" type="ORF">EJA06_014525</name>
</gene>
<dbReference type="Gene3D" id="3.40.50.2300">
    <property type="match status" value="1"/>
</dbReference>
<dbReference type="Gene3D" id="3.30.565.10">
    <property type="entry name" value="Histidine kinase-like ATPase, C-terminal domain"/>
    <property type="match status" value="1"/>
</dbReference>
<dbReference type="PROSITE" id="PS50110">
    <property type="entry name" value="RESPONSE_REGULATORY"/>
    <property type="match status" value="1"/>
</dbReference>
<evidence type="ECO:0000259" key="8">
    <source>
        <dbReference type="PROSITE" id="PS50113"/>
    </source>
</evidence>
<evidence type="ECO:0000259" key="6">
    <source>
        <dbReference type="PROSITE" id="PS50109"/>
    </source>
</evidence>
<dbReference type="InterPro" id="IPR000700">
    <property type="entry name" value="PAS-assoc_C"/>
</dbReference>
<dbReference type="EMBL" id="RWYU02000005">
    <property type="protein sequence ID" value="RYJ61908.1"/>
    <property type="molecule type" value="Genomic_DNA"/>
</dbReference>
<evidence type="ECO:0000256" key="5">
    <source>
        <dbReference type="SAM" id="Coils"/>
    </source>
</evidence>
<dbReference type="InterPro" id="IPR036890">
    <property type="entry name" value="HATPase_C_sf"/>
</dbReference>
<evidence type="ECO:0000256" key="2">
    <source>
        <dbReference type="ARBA" id="ARBA00012438"/>
    </source>
</evidence>
<dbReference type="OrthoDB" id="6973808at2"/>
<evidence type="ECO:0000313" key="10">
    <source>
        <dbReference type="Proteomes" id="UP000282800"/>
    </source>
</evidence>
<dbReference type="InterPro" id="IPR005467">
    <property type="entry name" value="His_kinase_dom"/>
</dbReference>
<feature type="domain" description="PAC" evidence="8">
    <location>
        <begin position="229"/>
        <end position="281"/>
    </location>
</feature>
<accession>A0A482UIN2</accession>
<dbReference type="InterPro" id="IPR000014">
    <property type="entry name" value="PAS"/>
</dbReference>
<dbReference type="SUPFAM" id="SSF52172">
    <property type="entry name" value="CheY-like"/>
    <property type="match status" value="1"/>
</dbReference>
<dbReference type="NCBIfam" id="TIGR00229">
    <property type="entry name" value="sensory_box"/>
    <property type="match status" value="1"/>
</dbReference>
<reference evidence="9 10" key="1">
    <citation type="submission" date="2019-01" db="EMBL/GenBank/DDBJ databases">
        <title>High-quality draft genome of. Pseudomonas songnenensis str. L103, a full-fledged denitrifier isolated from 100 meters deep aquifer in a heavily nitrogen fertilized agricultural area.</title>
        <authorList>
            <person name="Liu M."/>
            <person name="Liu B."/>
        </authorList>
    </citation>
    <scope>NUCLEOTIDE SEQUENCE [LARGE SCALE GENOMIC DNA]</scope>
    <source>
        <strain evidence="9 10">L103</strain>
    </source>
</reference>
<dbReference type="SMART" id="SM00388">
    <property type="entry name" value="HisKA"/>
    <property type="match status" value="1"/>
</dbReference>
<dbReference type="PROSITE" id="PS50113">
    <property type="entry name" value="PAC"/>
    <property type="match status" value="1"/>
</dbReference>
<evidence type="ECO:0000313" key="9">
    <source>
        <dbReference type="EMBL" id="RYJ61908.1"/>
    </source>
</evidence>
<comment type="caution">
    <text evidence="9">The sequence shown here is derived from an EMBL/GenBank/DDBJ whole genome shotgun (WGS) entry which is preliminary data.</text>
</comment>
<sequence length="710" mass="77353">MASGDTHAKCIVLGAEENDDRDQLASLLGAHGYRVVRCPDQAALAQALRHPVEAVILADELAAAPLDEVAEALDALADGQVVPFIVLSRALDHGPDAYAALRARLPVAIRDVLILDDPVSASTLLSCLATCAHLQQDRFARQHRMAPQADQQSHFERLIENLPVGVCFIDADGKTVLSNPKYDEYVPNRRIPSTEPGRARRWVGLDSDGKVIPPNQYVGARALRGEQVNGQDYRYYPEDGGERWLRLSGVPLYDHTEQPAGAALVIIDVDAEKRNEEMLRQFNQQLEQEVRLRTEALQQALDRLTVEVQERSRAEEQLRHSQKMDAVGQLTGGIAHDFNNMLTGIIGALDLIRLRLASGRHDDLPRYLEAARGSAQRAASLTQRLLAFSRRQPLQTQPCAVNPLIRSLAELLQRSLSETVRFELALDDDAGLALVDPGQMENALLNLALNARDAMPDGGTLRIETQRLALPPEQASRHGVQPGEYLRIRVIDSGVGIPAALVDKVFEPFFTTKPLGEGTGLGLSMVYGFVRQSSGFITIDTRQGEGTRVTLHMPAATADAREQPAAAPIRKADAGGGRTVLLVEDDNAVRPLLQSALEDFGYRVHLAADSQRALEVAAGLDSLDLLLTDVGLPGLNGRQLAEMLQQRRPGLPVVLITGYAEQATTRVDCLAPGMHLMTKPFTLELLAETVSRALARGVAEGRYQGNSSPL</sequence>
<keyword evidence="3 4" id="KW-0597">Phosphoprotein</keyword>
<dbReference type="InterPro" id="IPR003661">
    <property type="entry name" value="HisK_dim/P_dom"/>
</dbReference>
<dbReference type="InterPro" id="IPR004358">
    <property type="entry name" value="Sig_transdc_His_kin-like_C"/>
</dbReference>
<dbReference type="PANTHER" id="PTHR43065">
    <property type="entry name" value="SENSOR HISTIDINE KINASE"/>
    <property type="match status" value="1"/>
</dbReference>
<dbReference type="InterPro" id="IPR001789">
    <property type="entry name" value="Sig_transdc_resp-reg_receiver"/>
</dbReference>
<dbReference type="Pfam" id="PF00072">
    <property type="entry name" value="Response_reg"/>
    <property type="match status" value="1"/>
</dbReference>
<dbReference type="PRINTS" id="PR00344">
    <property type="entry name" value="BCTRLSENSOR"/>
</dbReference>
<dbReference type="InterPro" id="IPR011006">
    <property type="entry name" value="CheY-like_superfamily"/>
</dbReference>
<evidence type="ECO:0000256" key="3">
    <source>
        <dbReference type="ARBA" id="ARBA00022553"/>
    </source>
</evidence>
<name>A0A482UIN2_9PSED</name>
<dbReference type="Pfam" id="PF00512">
    <property type="entry name" value="HisKA"/>
    <property type="match status" value="1"/>
</dbReference>
<comment type="catalytic activity">
    <reaction evidence="1">
        <text>ATP + protein L-histidine = ADP + protein N-phospho-L-histidine.</text>
        <dbReference type="EC" id="2.7.13.3"/>
    </reaction>
</comment>
<dbReference type="SUPFAM" id="SSF47384">
    <property type="entry name" value="Homodimeric domain of signal transducing histidine kinase"/>
    <property type="match status" value="1"/>
</dbReference>
<dbReference type="AlphaFoldDB" id="A0A482UIN2"/>
<dbReference type="Proteomes" id="UP000282800">
    <property type="component" value="Unassembled WGS sequence"/>
</dbReference>
<feature type="domain" description="Histidine kinase" evidence="6">
    <location>
        <begin position="333"/>
        <end position="557"/>
    </location>
</feature>
<protein>
    <recommendedName>
        <fullName evidence="2">histidine kinase</fullName>
        <ecNumber evidence="2">2.7.13.3</ecNumber>
    </recommendedName>
</protein>
<dbReference type="EC" id="2.7.13.3" evidence="2"/>
<dbReference type="InterPro" id="IPR036097">
    <property type="entry name" value="HisK_dim/P_sf"/>
</dbReference>
<feature type="domain" description="Response regulatory" evidence="7">
    <location>
        <begin position="579"/>
        <end position="694"/>
    </location>
</feature>
<evidence type="ECO:0000256" key="1">
    <source>
        <dbReference type="ARBA" id="ARBA00000085"/>
    </source>
</evidence>
<dbReference type="Gene3D" id="1.10.287.130">
    <property type="match status" value="1"/>
</dbReference>
<dbReference type="SMART" id="SM00387">
    <property type="entry name" value="HATPase_c"/>
    <property type="match status" value="1"/>
</dbReference>
<dbReference type="RefSeq" id="WP_126189841.1">
    <property type="nucleotide sequence ID" value="NZ_RWYU02000005.1"/>
</dbReference>
<dbReference type="InterPro" id="IPR003594">
    <property type="entry name" value="HATPase_dom"/>
</dbReference>
<dbReference type="Gene3D" id="3.30.450.20">
    <property type="entry name" value="PAS domain"/>
    <property type="match status" value="1"/>
</dbReference>
<dbReference type="Pfam" id="PF02518">
    <property type="entry name" value="HATPase_c"/>
    <property type="match status" value="1"/>
</dbReference>
<evidence type="ECO:0000259" key="7">
    <source>
        <dbReference type="PROSITE" id="PS50110"/>
    </source>
</evidence>
<keyword evidence="5" id="KW-0175">Coiled coil</keyword>
<dbReference type="InterPro" id="IPR035965">
    <property type="entry name" value="PAS-like_dom_sf"/>
</dbReference>
<evidence type="ECO:0000256" key="4">
    <source>
        <dbReference type="PROSITE-ProRule" id="PRU00169"/>
    </source>
</evidence>
<feature type="modified residue" description="4-aspartylphosphate" evidence="4">
    <location>
        <position position="629"/>
    </location>
</feature>
<organism evidence="9 10">
    <name type="scientific">Pseudomonas songnenensis</name>
    <dbReference type="NCBI Taxonomy" id="1176259"/>
    <lineage>
        <taxon>Bacteria</taxon>
        <taxon>Pseudomonadati</taxon>
        <taxon>Pseudomonadota</taxon>
        <taxon>Gammaproteobacteria</taxon>
        <taxon>Pseudomonadales</taxon>
        <taxon>Pseudomonadaceae</taxon>
        <taxon>Pseudomonas</taxon>
    </lineage>
</organism>
<proteinExistence type="predicted"/>
<dbReference type="SMART" id="SM00448">
    <property type="entry name" value="REC"/>
    <property type="match status" value="1"/>
</dbReference>
<dbReference type="SUPFAM" id="SSF55785">
    <property type="entry name" value="PYP-like sensor domain (PAS domain)"/>
    <property type="match status" value="1"/>
</dbReference>
<dbReference type="GO" id="GO:0000155">
    <property type="term" value="F:phosphorelay sensor kinase activity"/>
    <property type="evidence" value="ECO:0007669"/>
    <property type="project" value="InterPro"/>
</dbReference>
<dbReference type="PANTHER" id="PTHR43065:SF42">
    <property type="entry name" value="TWO-COMPONENT SENSOR PPRA"/>
    <property type="match status" value="1"/>
</dbReference>
<dbReference type="CDD" id="cd00082">
    <property type="entry name" value="HisKA"/>
    <property type="match status" value="1"/>
</dbReference>
<feature type="coiled-coil region" evidence="5">
    <location>
        <begin position="269"/>
        <end position="317"/>
    </location>
</feature>
<dbReference type="PROSITE" id="PS50109">
    <property type="entry name" value="HIS_KIN"/>
    <property type="match status" value="1"/>
</dbReference>
<dbReference type="SUPFAM" id="SSF55874">
    <property type="entry name" value="ATPase domain of HSP90 chaperone/DNA topoisomerase II/histidine kinase"/>
    <property type="match status" value="1"/>
</dbReference>